<gene>
    <name evidence="1" type="ORF">RFI_34124</name>
</gene>
<protein>
    <submittedName>
        <fullName evidence="1">Uncharacterized protein</fullName>
    </submittedName>
</protein>
<comment type="caution">
    <text evidence="1">The sequence shown here is derived from an EMBL/GenBank/DDBJ whole genome shotgun (WGS) entry which is preliminary data.</text>
</comment>
<organism evidence="1 2">
    <name type="scientific">Reticulomyxa filosa</name>
    <dbReference type="NCBI Taxonomy" id="46433"/>
    <lineage>
        <taxon>Eukaryota</taxon>
        <taxon>Sar</taxon>
        <taxon>Rhizaria</taxon>
        <taxon>Retaria</taxon>
        <taxon>Foraminifera</taxon>
        <taxon>Monothalamids</taxon>
        <taxon>Reticulomyxidae</taxon>
        <taxon>Reticulomyxa</taxon>
    </lineage>
</organism>
<evidence type="ECO:0000313" key="2">
    <source>
        <dbReference type="Proteomes" id="UP000023152"/>
    </source>
</evidence>
<proteinExistence type="predicted"/>
<evidence type="ECO:0000313" key="1">
    <source>
        <dbReference type="EMBL" id="ETO03287.1"/>
    </source>
</evidence>
<dbReference type="AlphaFoldDB" id="X6LQ70"/>
<sequence>MRKLRHTQITLERQSSIVFDIKYFLLLLALTYFDPLHIFVRLFVLTFKWNNWCYCLFYFEKNEIRESRKKAKPKREMSMSEAIQTMQETINKITDLNISSKEIEGMQNSCKKSLDDNCYQLMKKLFQLRMEGYEEIKKEFKRYSNEHVFSNVFVKLKKKKGVRKTNIKIQTENFKKHVLITAFALFYELHLK</sequence>
<reference evidence="1 2" key="1">
    <citation type="journal article" date="2013" name="Curr. Biol.">
        <title>The Genome of the Foraminiferan Reticulomyxa filosa.</title>
        <authorList>
            <person name="Glockner G."/>
            <person name="Hulsmann N."/>
            <person name="Schleicher M."/>
            <person name="Noegel A.A."/>
            <person name="Eichinger L."/>
            <person name="Gallinger C."/>
            <person name="Pawlowski J."/>
            <person name="Sierra R."/>
            <person name="Euteneuer U."/>
            <person name="Pillet L."/>
            <person name="Moustafa A."/>
            <person name="Platzer M."/>
            <person name="Groth M."/>
            <person name="Szafranski K."/>
            <person name="Schliwa M."/>
        </authorList>
    </citation>
    <scope>NUCLEOTIDE SEQUENCE [LARGE SCALE GENOMIC DNA]</scope>
</reference>
<accession>X6LQ70</accession>
<dbReference type="Proteomes" id="UP000023152">
    <property type="component" value="Unassembled WGS sequence"/>
</dbReference>
<name>X6LQ70_RETFI</name>
<keyword evidence="2" id="KW-1185">Reference proteome</keyword>
<dbReference type="EMBL" id="ASPP01033750">
    <property type="protein sequence ID" value="ETO03287.1"/>
    <property type="molecule type" value="Genomic_DNA"/>
</dbReference>